<dbReference type="PANTHER" id="PTHR43884:SF20">
    <property type="entry name" value="ACYL-COA DEHYDROGENASE FADE28"/>
    <property type="match status" value="1"/>
</dbReference>
<dbReference type="Gene3D" id="2.40.110.10">
    <property type="entry name" value="Butyryl-CoA Dehydrogenase, subunit A, domain 2"/>
    <property type="match status" value="1"/>
</dbReference>
<organism evidence="10 11">
    <name type="scientific">Albimonas pacifica</name>
    <dbReference type="NCBI Taxonomy" id="1114924"/>
    <lineage>
        <taxon>Bacteria</taxon>
        <taxon>Pseudomonadati</taxon>
        <taxon>Pseudomonadota</taxon>
        <taxon>Alphaproteobacteria</taxon>
        <taxon>Rhodobacterales</taxon>
        <taxon>Paracoccaceae</taxon>
        <taxon>Albimonas</taxon>
    </lineage>
</organism>
<dbReference type="PANTHER" id="PTHR43884">
    <property type="entry name" value="ACYL-COA DEHYDROGENASE"/>
    <property type="match status" value="1"/>
</dbReference>
<dbReference type="STRING" id="1114924.SAMN05216258_10182"/>
<evidence type="ECO:0000256" key="3">
    <source>
        <dbReference type="ARBA" id="ARBA00022630"/>
    </source>
</evidence>
<protein>
    <submittedName>
        <fullName evidence="10">Pimeloyl-CoA dehydrogenase, small subunit</fullName>
    </submittedName>
</protein>
<dbReference type="Pfam" id="PF02770">
    <property type="entry name" value="Acyl-CoA_dh_M"/>
    <property type="match status" value="1"/>
</dbReference>
<keyword evidence="4 6" id="KW-0274">FAD</keyword>
<dbReference type="GO" id="GO:0003995">
    <property type="term" value="F:acyl-CoA dehydrogenase activity"/>
    <property type="evidence" value="ECO:0007669"/>
    <property type="project" value="TreeGrafter"/>
</dbReference>
<evidence type="ECO:0000256" key="5">
    <source>
        <dbReference type="ARBA" id="ARBA00023002"/>
    </source>
</evidence>
<evidence type="ECO:0000256" key="1">
    <source>
        <dbReference type="ARBA" id="ARBA00001974"/>
    </source>
</evidence>
<dbReference type="SUPFAM" id="SSF56645">
    <property type="entry name" value="Acyl-CoA dehydrogenase NM domain-like"/>
    <property type="match status" value="1"/>
</dbReference>
<evidence type="ECO:0000313" key="11">
    <source>
        <dbReference type="Proteomes" id="UP000199377"/>
    </source>
</evidence>
<evidence type="ECO:0000313" key="10">
    <source>
        <dbReference type="EMBL" id="SFH61552.1"/>
    </source>
</evidence>
<dbReference type="EMBL" id="FOQH01000001">
    <property type="protein sequence ID" value="SFH61552.1"/>
    <property type="molecule type" value="Genomic_DNA"/>
</dbReference>
<evidence type="ECO:0000256" key="2">
    <source>
        <dbReference type="ARBA" id="ARBA00009347"/>
    </source>
</evidence>
<proteinExistence type="inferred from homology"/>
<comment type="cofactor">
    <cofactor evidence="1 6">
        <name>FAD</name>
        <dbReference type="ChEBI" id="CHEBI:57692"/>
    </cofactor>
</comment>
<dbReference type="InterPro" id="IPR046373">
    <property type="entry name" value="Acyl-CoA_Oxase/DH_mid-dom_sf"/>
</dbReference>
<keyword evidence="5 6" id="KW-0560">Oxidoreductase</keyword>
<dbReference type="OrthoDB" id="7328575at2"/>
<comment type="similarity">
    <text evidence="2 6">Belongs to the acyl-CoA dehydrogenase family.</text>
</comment>
<name>A0A1I3BGZ9_9RHOB</name>
<sequence>MDFELSEEQQLLKDMVARFMQDRYGFETRGKYMKEPLGFDPAIWEAYAEQGLLALPFAEEDGGIGGGGVEVMIVMEQMGRALALEPWMSTAVIGASILRNGATDAQRQALAEEIIGGACKLAFAHSEGPARYDLAHVATKAETSGEGYSLTGDKTLVLWGGAADKLIVSARVSGGVRDEEGVALFLVDPSASGVSLQVYDTQDGLKAAEVKLEGVQGELLGDAPGKGMAVIRQAADEAIAALCAEAVGAMEKALELTVDYIKQREQFGRAIGSFQGLQFQASDMFVELELAKSMAMYASMCARDPDPVERSRACSAAKAQVGRSLKALGERSIQLHGGVGMTMEYSIGHYFKRLSIIDRMFGDVDHHLQKLDEAGGLAA</sequence>
<dbReference type="GO" id="GO:0050660">
    <property type="term" value="F:flavin adenine dinucleotide binding"/>
    <property type="evidence" value="ECO:0007669"/>
    <property type="project" value="InterPro"/>
</dbReference>
<dbReference type="SUPFAM" id="SSF47203">
    <property type="entry name" value="Acyl-CoA dehydrogenase C-terminal domain-like"/>
    <property type="match status" value="1"/>
</dbReference>
<accession>A0A1I3BGZ9</accession>
<dbReference type="InterPro" id="IPR036250">
    <property type="entry name" value="AcylCo_DH-like_C"/>
</dbReference>
<dbReference type="RefSeq" id="WP_092856643.1">
    <property type="nucleotide sequence ID" value="NZ_FOQH01000001.1"/>
</dbReference>
<evidence type="ECO:0000256" key="6">
    <source>
        <dbReference type="RuleBase" id="RU362125"/>
    </source>
</evidence>
<reference evidence="10 11" key="1">
    <citation type="submission" date="2016-10" db="EMBL/GenBank/DDBJ databases">
        <authorList>
            <person name="de Groot N.N."/>
        </authorList>
    </citation>
    <scope>NUCLEOTIDE SEQUENCE [LARGE SCALE GENOMIC DNA]</scope>
    <source>
        <strain evidence="10 11">CGMCC 1.11030</strain>
    </source>
</reference>
<gene>
    <name evidence="10" type="ORF">SAMN05216258_10182</name>
</gene>
<dbReference type="InterPro" id="IPR009100">
    <property type="entry name" value="AcylCoA_DH/oxidase_NM_dom_sf"/>
</dbReference>
<keyword evidence="11" id="KW-1185">Reference proteome</keyword>
<dbReference type="InterPro" id="IPR037069">
    <property type="entry name" value="AcylCoA_DH/ox_N_sf"/>
</dbReference>
<dbReference type="InterPro" id="IPR009075">
    <property type="entry name" value="AcylCo_DH/oxidase_C"/>
</dbReference>
<dbReference type="Pfam" id="PF02771">
    <property type="entry name" value="Acyl-CoA_dh_N"/>
    <property type="match status" value="1"/>
</dbReference>
<evidence type="ECO:0000259" key="7">
    <source>
        <dbReference type="Pfam" id="PF00441"/>
    </source>
</evidence>
<feature type="domain" description="Acyl-CoA dehydrogenase/oxidase C-terminal" evidence="7">
    <location>
        <begin position="225"/>
        <end position="358"/>
    </location>
</feature>
<evidence type="ECO:0000256" key="4">
    <source>
        <dbReference type="ARBA" id="ARBA00022827"/>
    </source>
</evidence>
<evidence type="ECO:0000259" key="9">
    <source>
        <dbReference type="Pfam" id="PF02771"/>
    </source>
</evidence>
<feature type="domain" description="Acyl-CoA dehydrogenase/oxidase N-terminal" evidence="9">
    <location>
        <begin position="6"/>
        <end position="116"/>
    </location>
</feature>
<dbReference type="Gene3D" id="1.10.540.10">
    <property type="entry name" value="Acyl-CoA dehydrogenase/oxidase, N-terminal domain"/>
    <property type="match status" value="1"/>
</dbReference>
<dbReference type="Proteomes" id="UP000199377">
    <property type="component" value="Unassembled WGS sequence"/>
</dbReference>
<feature type="domain" description="Acyl-CoA oxidase/dehydrogenase middle" evidence="8">
    <location>
        <begin position="122"/>
        <end position="209"/>
    </location>
</feature>
<dbReference type="InterPro" id="IPR006091">
    <property type="entry name" value="Acyl-CoA_Oxase/DH_mid-dom"/>
</dbReference>
<dbReference type="Gene3D" id="1.20.140.10">
    <property type="entry name" value="Butyryl-CoA Dehydrogenase, subunit A, domain 3"/>
    <property type="match status" value="1"/>
</dbReference>
<dbReference type="AlphaFoldDB" id="A0A1I3BGZ9"/>
<dbReference type="CDD" id="cd00567">
    <property type="entry name" value="ACAD"/>
    <property type="match status" value="1"/>
</dbReference>
<evidence type="ECO:0000259" key="8">
    <source>
        <dbReference type="Pfam" id="PF02770"/>
    </source>
</evidence>
<dbReference type="InterPro" id="IPR013786">
    <property type="entry name" value="AcylCoA_DH/ox_N"/>
</dbReference>
<dbReference type="Pfam" id="PF00441">
    <property type="entry name" value="Acyl-CoA_dh_1"/>
    <property type="match status" value="1"/>
</dbReference>
<keyword evidence="3 6" id="KW-0285">Flavoprotein</keyword>